<evidence type="ECO:0000256" key="4">
    <source>
        <dbReference type="ARBA" id="ARBA00023002"/>
    </source>
</evidence>
<evidence type="ECO:0000256" key="8">
    <source>
        <dbReference type="RuleBase" id="RU000461"/>
    </source>
</evidence>
<dbReference type="InterPro" id="IPR036396">
    <property type="entry name" value="Cyt_P450_sf"/>
</dbReference>
<feature type="binding site" description="axial binding residue" evidence="7">
    <location>
        <position position="439"/>
    </location>
    <ligand>
        <name>heme</name>
        <dbReference type="ChEBI" id="CHEBI:30413"/>
    </ligand>
    <ligandPart>
        <name>Fe</name>
        <dbReference type="ChEBI" id="CHEBI:18248"/>
    </ligandPart>
</feature>
<keyword evidence="4 8" id="KW-0560">Oxidoreductase</keyword>
<comment type="cofactor">
    <cofactor evidence="1 7">
        <name>heme</name>
        <dbReference type="ChEBI" id="CHEBI:30413"/>
    </cofactor>
</comment>
<dbReference type="InterPro" id="IPR002403">
    <property type="entry name" value="Cyt_P450_E_grp-IV"/>
</dbReference>
<comment type="similarity">
    <text evidence="2 8">Belongs to the cytochrome P450 family.</text>
</comment>
<dbReference type="GO" id="GO:0005506">
    <property type="term" value="F:iron ion binding"/>
    <property type="evidence" value="ECO:0007669"/>
    <property type="project" value="InterPro"/>
</dbReference>
<evidence type="ECO:0000256" key="1">
    <source>
        <dbReference type="ARBA" id="ARBA00001971"/>
    </source>
</evidence>
<name>A0A1R3RKW5_ASPC5</name>
<dbReference type="STRING" id="602072.A0A1R3RKW5"/>
<evidence type="ECO:0000256" key="7">
    <source>
        <dbReference type="PIRSR" id="PIRSR602403-1"/>
    </source>
</evidence>
<sequence length="531" mass="59340">MHSAIAETMPFLWVALVAAPAVAVLVWIWPHIKRASPPPGIPILTGTETTDYRLLIEEQYTKNPNQIYLLQSPFRRVYVVPPRLVNEYAWKPEDKVSSAVDLCERFLGQYTLIGSMTPDRPGDRTHTAVTYAKGLLTRSINHALPGVYTDVDTILDHEIGKYETVVLNIFLHVYERVFVGNDLAQDKTWMRTCVEYPGAAFRAALALAKYHWSVRPIAALFIPEMKRLRVLIRILDRFLRPLHQQRQEALKQVDAKRPTDIVQSFIDHAGKEATNTSLLVESMVMLNIAGIQSTGRVLFQALLDLAAHPEYIQPLRDELAAAIDKEGGDPNLLATGLASLQKMDSFFKESQRFHHANLLSVYRKLMQPLTLSNGMTLPANSYIAVPGSVYSRLSDGGAERPFDGFQWARKKGGGESDSRLNYAFSGPDSLEFGAGSHACPGRHFAVNVLKATLSRILLRYDISLPPGAERPQDQFNHLFDLVPNPTAALIFLKRFMLVIDLHLSITGGTVIYHYLAGLVKRVSSSVQVSFL</sequence>
<dbReference type="InterPro" id="IPR017972">
    <property type="entry name" value="Cyt_P450_CS"/>
</dbReference>
<evidence type="ECO:0000313" key="11">
    <source>
        <dbReference type="EMBL" id="OOF95125.1"/>
    </source>
</evidence>
<organism evidence="11 12">
    <name type="scientific">Aspergillus carbonarius (strain ITEM 5010)</name>
    <dbReference type="NCBI Taxonomy" id="602072"/>
    <lineage>
        <taxon>Eukaryota</taxon>
        <taxon>Fungi</taxon>
        <taxon>Dikarya</taxon>
        <taxon>Ascomycota</taxon>
        <taxon>Pezizomycotina</taxon>
        <taxon>Eurotiomycetes</taxon>
        <taxon>Eurotiomycetidae</taxon>
        <taxon>Eurotiales</taxon>
        <taxon>Aspergillaceae</taxon>
        <taxon>Aspergillus</taxon>
        <taxon>Aspergillus subgen. Circumdati</taxon>
    </lineage>
</organism>
<evidence type="ECO:0008006" key="13">
    <source>
        <dbReference type="Google" id="ProtNLM"/>
    </source>
</evidence>
<evidence type="ECO:0000256" key="2">
    <source>
        <dbReference type="ARBA" id="ARBA00010617"/>
    </source>
</evidence>
<keyword evidence="7 8" id="KW-0349">Heme</keyword>
<dbReference type="GO" id="GO:0004497">
    <property type="term" value="F:monooxygenase activity"/>
    <property type="evidence" value="ECO:0007669"/>
    <property type="project" value="UniProtKB-KW"/>
</dbReference>
<dbReference type="PANTHER" id="PTHR46206:SF6">
    <property type="entry name" value="CYTOCHROME P450 MONOOXYGENASE AN1598-RELATED"/>
    <property type="match status" value="1"/>
</dbReference>
<keyword evidence="9" id="KW-0812">Transmembrane</keyword>
<evidence type="ECO:0000313" key="12">
    <source>
        <dbReference type="Proteomes" id="UP000188318"/>
    </source>
</evidence>
<reference evidence="11" key="1">
    <citation type="submission" date="2016-12" db="EMBL/GenBank/DDBJ databases">
        <authorList>
            <consortium name="DOE Joint Genome Institute"/>
            <person name="Riley R."/>
            <person name="Kuo A."/>
            <person name="Sun H."/>
            <person name="Pangilinan J."/>
            <person name="Culley D."/>
            <person name="Salamov A."/>
            <person name="Magnuson J."/>
            <person name="Bruno K."/>
            <person name="Henrissat B."/>
            <person name="Berka R."/>
            <person name="Tsang A."/>
            <person name="Barry K."/>
            <person name="lapidus A."/>
            <person name="Martin J."/>
            <person name="Lindquist E."/>
            <person name="Wang Z."/>
            <person name="Baker S."/>
            <person name="Grigoriev I."/>
            <person name="Nordberg H.P."/>
            <person name="Cantor M.N."/>
            <person name="Hua S.X."/>
        </authorList>
    </citation>
    <scope>NUCLEOTIDE SEQUENCE [LARGE SCALE GENOMIC DNA]</scope>
    <source>
        <strain evidence="11">ITEM 5010</strain>
    </source>
</reference>
<evidence type="ECO:0000256" key="3">
    <source>
        <dbReference type="ARBA" id="ARBA00022723"/>
    </source>
</evidence>
<dbReference type="CDD" id="cd11041">
    <property type="entry name" value="CYP503A1-like"/>
    <property type="match status" value="1"/>
</dbReference>
<dbReference type="OrthoDB" id="1844152at2759"/>
<dbReference type="GO" id="GO:0020037">
    <property type="term" value="F:heme binding"/>
    <property type="evidence" value="ECO:0007669"/>
    <property type="project" value="InterPro"/>
</dbReference>
<keyword evidence="9" id="KW-0472">Membrane</keyword>
<keyword evidence="3 7" id="KW-0479">Metal-binding</keyword>
<feature type="transmembrane region" description="Helical" evidence="9">
    <location>
        <begin position="12"/>
        <end position="29"/>
    </location>
</feature>
<dbReference type="AlphaFoldDB" id="A0A1R3RKW5"/>
<dbReference type="VEuPathDB" id="FungiDB:ASPCADRAFT_507036"/>
<dbReference type="PANTHER" id="PTHR46206">
    <property type="entry name" value="CYTOCHROME P450"/>
    <property type="match status" value="1"/>
</dbReference>
<dbReference type="GO" id="GO:0019748">
    <property type="term" value="P:secondary metabolic process"/>
    <property type="evidence" value="ECO:0007669"/>
    <property type="project" value="UniProtKB-ARBA"/>
</dbReference>
<dbReference type="InterPro" id="IPR001128">
    <property type="entry name" value="Cyt_P450"/>
</dbReference>
<dbReference type="VEuPathDB" id="FungiDB:ASPCADRAFT_506980"/>
<gene>
    <name evidence="10" type="ORF">ASPCADRAFT_506980</name>
    <name evidence="11" type="ORF">ASPCADRAFT_507036</name>
</gene>
<dbReference type="PROSITE" id="PS00086">
    <property type="entry name" value="CYTOCHROME_P450"/>
    <property type="match status" value="1"/>
</dbReference>
<dbReference type="Pfam" id="PF00067">
    <property type="entry name" value="p450"/>
    <property type="match status" value="1"/>
</dbReference>
<dbReference type="GO" id="GO:0016705">
    <property type="term" value="F:oxidoreductase activity, acting on paired donors, with incorporation or reduction of molecular oxygen"/>
    <property type="evidence" value="ECO:0007669"/>
    <property type="project" value="InterPro"/>
</dbReference>
<evidence type="ECO:0000313" key="10">
    <source>
        <dbReference type="EMBL" id="OOF95058.1"/>
    </source>
</evidence>
<accession>A0A1R3RKW5</accession>
<dbReference type="Proteomes" id="UP000188318">
    <property type="component" value="Unassembled WGS sequence"/>
</dbReference>
<proteinExistence type="inferred from homology"/>
<keyword evidence="5 7" id="KW-0408">Iron</keyword>
<dbReference type="EMBL" id="KV907500">
    <property type="protein sequence ID" value="OOF95058.1"/>
    <property type="molecule type" value="Genomic_DNA"/>
</dbReference>
<keyword evidence="9" id="KW-1133">Transmembrane helix</keyword>
<evidence type="ECO:0000256" key="6">
    <source>
        <dbReference type="ARBA" id="ARBA00023033"/>
    </source>
</evidence>
<dbReference type="SUPFAM" id="SSF48264">
    <property type="entry name" value="Cytochrome P450"/>
    <property type="match status" value="1"/>
</dbReference>
<keyword evidence="6 8" id="KW-0503">Monooxygenase</keyword>
<keyword evidence="12" id="KW-1185">Reference proteome</keyword>
<dbReference type="EMBL" id="KV907500">
    <property type="protein sequence ID" value="OOF95125.1"/>
    <property type="molecule type" value="Genomic_DNA"/>
</dbReference>
<dbReference type="PRINTS" id="PR00465">
    <property type="entry name" value="EP450IV"/>
</dbReference>
<protein>
    <recommendedName>
        <fullName evidence="13">Cytochrome P450</fullName>
    </recommendedName>
</protein>
<reference evidence="12" key="2">
    <citation type="journal article" date="2017" name="Genome Biol.">
        <title>Comparative genomics reveals high biological diversity and specific adaptations in the industrially and medically important fungal genus Aspergillus.</title>
        <authorList>
            <person name="de Vries R.P."/>
            <person name="Riley R."/>
            <person name="Wiebenga A."/>
            <person name="Aguilar-Osorio G."/>
            <person name="Amillis S."/>
            <person name="Uchima C.A."/>
            <person name="Anderluh G."/>
            <person name="Asadollahi M."/>
            <person name="Askin M."/>
            <person name="Barry K."/>
            <person name="Battaglia E."/>
            <person name="Bayram O."/>
            <person name="Benocci T."/>
            <person name="Braus-Stromeyer S.A."/>
            <person name="Caldana C."/>
            <person name="Canovas D."/>
            <person name="Cerqueira G.C."/>
            <person name="Chen F."/>
            <person name="Chen W."/>
            <person name="Choi C."/>
            <person name="Clum A."/>
            <person name="Dos Santos R.A."/>
            <person name="Damasio A.R."/>
            <person name="Diallinas G."/>
            <person name="Emri T."/>
            <person name="Fekete E."/>
            <person name="Flipphi M."/>
            <person name="Freyberg S."/>
            <person name="Gallo A."/>
            <person name="Gournas C."/>
            <person name="Habgood R."/>
            <person name="Hainaut M."/>
            <person name="Harispe M.L."/>
            <person name="Henrissat B."/>
            <person name="Hilden K.S."/>
            <person name="Hope R."/>
            <person name="Hossain A."/>
            <person name="Karabika E."/>
            <person name="Karaffa L."/>
            <person name="Karanyi Z."/>
            <person name="Krasevec N."/>
            <person name="Kuo A."/>
            <person name="Kusch H."/>
            <person name="LaButti K."/>
            <person name="Lagendijk E.L."/>
            <person name="Lapidus A."/>
            <person name="Levasseur A."/>
            <person name="Lindquist E."/>
            <person name="Lipzen A."/>
            <person name="Logrieco A.F."/>
            <person name="MacCabe A."/>
            <person name="Maekelae M.R."/>
            <person name="Malavazi I."/>
            <person name="Melin P."/>
            <person name="Meyer V."/>
            <person name="Mielnichuk N."/>
            <person name="Miskei M."/>
            <person name="Molnar A.P."/>
            <person name="Mule G."/>
            <person name="Ngan C.Y."/>
            <person name="Orejas M."/>
            <person name="Orosz E."/>
            <person name="Ouedraogo J.P."/>
            <person name="Overkamp K.M."/>
            <person name="Park H.-S."/>
            <person name="Perrone G."/>
            <person name="Piumi F."/>
            <person name="Punt P.J."/>
            <person name="Ram A.F."/>
            <person name="Ramon A."/>
            <person name="Rauscher S."/>
            <person name="Record E."/>
            <person name="Riano-Pachon D.M."/>
            <person name="Robert V."/>
            <person name="Roehrig J."/>
            <person name="Ruller R."/>
            <person name="Salamov A."/>
            <person name="Salih N.S."/>
            <person name="Samson R.A."/>
            <person name="Sandor E."/>
            <person name="Sanguinetti M."/>
            <person name="Schuetze T."/>
            <person name="Sepcic K."/>
            <person name="Shelest E."/>
            <person name="Sherlock G."/>
            <person name="Sophianopoulou V."/>
            <person name="Squina F.M."/>
            <person name="Sun H."/>
            <person name="Susca A."/>
            <person name="Todd R.B."/>
            <person name="Tsang A."/>
            <person name="Unkles S.E."/>
            <person name="van de Wiele N."/>
            <person name="van Rossen-Uffink D."/>
            <person name="Oliveira J.V."/>
            <person name="Vesth T.C."/>
            <person name="Visser J."/>
            <person name="Yu J.-H."/>
            <person name="Zhou M."/>
            <person name="Andersen M.R."/>
            <person name="Archer D.B."/>
            <person name="Baker S.E."/>
            <person name="Benoit I."/>
            <person name="Brakhage A.A."/>
            <person name="Braus G.H."/>
            <person name="Fischer R."/>
            <person name="Frisvad J.C."/>
            <person name="Goldman G.H."/>
            <person name="Houbraken J."/>
            <person name="Oakley B."/>
            <person name="Pocsi I."/>
            <person name="Scazzocchio C."/>
            <person name="Seiboth B."/>
            <person name="vanKuyk P.A."/>
            <person name="Wortman J."/>
            <person name="Dyer P.S."/>
            <person name="Grigoriev I.V."/>
        </authorList>
    </citation>
    <scope>NUCLEOTIDE SEQUENCE [LARGE SCALE GENOMIC DNA]</scope>
    <source>
        <strain evidence="12">ITEM 5010</strain>
    </source>
</reference>
<dbReference type="OMA" id="TWLIATH"/>
<evidence type="ECO:0000256" key="9">
    <source>
        <dbReference type="SAM" id="Phobius"/>
    </source>
</evidence>
<dbReference type="Gene3D" id="1.10.630.10">
    <property type="entry name" value="Cytochrome P450"/>
    <property type="match status" value="1"/>
</dbReference>
<evidence type="ECO:0000256" key="5">
    <source>
        <dbReference type="ARBA" id="ARBA00023004"/>
    </source>
</evidence>